<dbReference type="InterPro" id="IPR032675">
    <property type="entry name" value="LRR_dom_sf"/>
</dbReference>
<dbReference type="AlphaFoldDB" id="A0A7J7M5V2"/>
<evidence type="ECO:0000313" key="2">
    <source>
        <dbReference type="Proteomes" id="UP000541444"/>
    </source>
</evidence>
<evidence type="ECO:0000313" key="1">
    <source>
        <dbReference type="EMBL" id="KAF6150245.1"/>
    </source>
</evidence>
<dbReference type="GO" id="GO:0031146">
    <property type="term" value="P:SCF-dependent proteasomal ubiquitin-dependent protein catabolic process"/>
    <property type="evidence" value="ECO:0007669"/>
    <property type="project" value="TreeGrafter"/>
</dbReference>
<dbReference type="GO" id="GO:0019005">
    <property type="term" value="C:SCF ubiquitin ligase complex"/>
    <property type="evidence" value="ECO:0007669"/>
    <property type="project" value="TreeGrafter"/>
</dbReference>
<dbReference type="Gene3D" id="3.80.10.10">
    <property type="entry name" value="Ribonuclease Inhibitor"/>
    <property type="match status" value="1"/>
</dbReference>
<dbReference type="PANTHER" id="PTHR13318">
    <property type="entry name" value="PARTNER OF PAIRED, ISOFORM B-RELATED"/>
    <property type="match status" value="1"/>
</dbReference>
<comment type="caution">
    <text evidence="1">The sequence shown here is derived from an EMBL/GenBank/DDBJ whole genome shotgun (WGS) entry which is preliminary data.</text>
</comment>
<sequence>MGQCFRPLIMGSKKLKTFKLFRCSDDWDKLLEVITDKVTSLVEINLERLQMSDRGFVTILNWKLHIDGWKTNRIGDEGLIVIAKRCPNLQELVLIDVNSTLLSLGFLGANCQNLQRLALCASETIGDAEICCIASK</sequence>
<dbReference type="PANTHER" id="PTHR13318:SF92">
    <property type="entry name" value="F-BOX_LRR-REPEAT PROTEIN 8-RELATED"/>
    <property type="match status" value="1"/>
</dbReference>
<dbReference type="OrthoDB" id="423607at2759"/>
<gene>
    <name evidence="1" type="ORF">GIB67_000119</name>
</gene>
<accession>A0A7J7M5V2</accession>
<name>A0A7J7M5V2_9MAGN</name>
<organism evidence="1 2">
    <name type="scientific">Kingdonia uniflora</name>
    <dbReference type="NCBI Taxonomy" id="39325"/>
    <lineage>
        <taxon>Eukaryota</taxon>
        <taxon>Viridiplantae</taxon>
        <taxon>Streptophyta</taxon>
        <taxon>Embryophyta</taxon>
        <taxon>Tracheophyta</taxon>
        <taxon>Spermatophyta</taxon>
        <taxon>Magnoliopsida</taxon>
        <taxon>Ranunculales</taxon>
        <taxon>Circaeasteraceae</taxon>
        <taxon>Kingdonia</taxon>
    </lineage>
</organism>
<dbReference type="SUPFAM" id="SSF52047">
    <property type="entry name" value="RNI-like"/>
    <property type="match status" value="1"/>
</dbReference>
<keyword evidence="2" id="KW-1185">Reference proteome</keyword>
<dbReference type="EMBL" id="JACGCM010001752">
    <property type="protein sequence ID" value="KAF6150245.1"/>
    <property type="molecule type" value="Genomic_DNA"/>
</dbReference>
<dbReference type="Proteomes" id="UP000541444">
    <property type="component" value="Unassembled WGS sequence"/>
</dbReference>
<reference evidence="1 2" key="1">
    <citation type="journal article" date="2020" name="IScience">
        <title>Genome Sequencing of the Endangered Kingdonia uniflora (Circaeasteraceae, Ranunculales) Reveals Potential Mechanisms of Evolutionary Specialization.</title>
        <authorList>
            <person name="Sun Y."/>
            <person name="Deng T."/>
            <person name="Zhang A."/>
            <person name="Moore M.J."/>
            <person name="Landis J.B."/>
            <person name="Lin N."/>
            <person name="Zhang H."/>
            <person name="Zhang X."/>
            <person name="Huang J."/>
            <person name="Zhang X."/>
            <person name="Sun H."/>
            <person name="Wang H."/>
        </authorList>
    </citation>
    <scope>NUCLEOTIDE SEQUENCE [LARGE SCALE GENOMIC DNA]</scope>
    <source>
        <strain evidence="1">TB1705</strain>
        <tissue evidence="1">Leaf</tissue>
    </source>
</reference>
<proteinExistence type="predicted"/>
<protein>
    <submittedName>
        <fullName evidence="1">Uncharacterized protein</fullName>
    </submittedName>
</protein>